<protein>
    <recommendedName>
        <fullName evidence="6">Glycosyltransferase 2-like domain-containing protein</fullName>
    </recommendedName>
</protein>
<evidence type="ECO:0000313" key="8">
    <source>
        <dbReference type="Proteomes" id="UP000240009"/>
    </source>
</evidence>
<comment type="subcellular location">
    <subcellularLocation>
        <location evidence="1">Cell membrane</location>
    </subcellularLocation>
</comment>
<accession>A0A2S8FMK0</accession>
<organism evidence="7 8">
    <name type="scientific">Blastopirellula marina</name>
    <dbReference type="NCBI Taxonomy" id="124"/>
    <lineage>
        <taxon>Bacteria</taxon>
        <taxon>Pseudomonadati</taxon>
        <taxon>Planctomycetota</taxon>
        <taxon>Planctomycetia</taxon>
        <taxon>Pirellulales</taxon>
        <taxon>Pirellulaceae</taxon>
        <taxon>Blastopirellula</taxon>
    </lineage>
</organism>
<proteinExistence type="predicted"/>
<dbReference type="InterPro" id="IPR001173">
    <property type="entry name" value="Glyco_trans_2-like"/>
</dbReference>
<dbReference type="InterPro" id="IPR029044">
    <property type="entry name" value="Nucleotide-diphossugar_trans"/>
</dbReference>
<evidence type="ECO:0000256" key="5">
    <source>
        <dbReference type="ARBA" id="ARBA00023136"/>
    </source>
</evidence>
<dbReference type="Pfam" id="PF00535">
    <property type="entry name" value="Glycos_transf_2"/>
    <property type="match status" value="1"/>
</dbReference>
<name>A0A2S8FMK0_9BACT</name>
<dbReference type="GO" id="GO:0016757">
    <property type="term" value="F:glycosyltransferase activity"/>
    <property type="evidence" value="ECO:0007669"/>
    <property type="project" value="UniProtKB-KW"/>
</dbReference>
<dbReference type="OrthoDB" id="9806525at2"/>
<keyword evidence="4" id="KW-0808">Transferase</keyword>
<dbReference type="PANTHER" id="PTHR43646:SF2">
    <property type="entry name" value="GLYCOSYLTRANSFERASE 2-LIKE DOMAIN-CONTAINING PROTEIN"/>
    <property type="match status" value="1"/>
</dbReference>
<reference evidence="7 8" key="1">
    <citation type="submission" date="2018-02" db="EMBL/GenBank/DDBJ databases">
        <title>Comparative genomes isolates from brazilian mangrove.</title>
        <authorList>
            <person name="Araujo J.E."/>
            <person name="Taketani R.G."/>
            <person name="Silva M.C.P."/>
            <person name="Loureco M.V."/>
            <person name="Andreote F.D."/>
        </authorList>
    </citation>
    <scope>NUCLEOTIDE SEQUENCE [LARGE SCALE GENOMIC DNA]</scope>
    <source>
        <strain evidence="7 8">HEX-2 MGV</strain>
    </source>
</reference>
<evidence type="ECO:0000256" key="3">
    <source>
        <dbReference type="ARBA" id="ARBA00022676"/>
    </source>
</evidence>
<dbReference type="InterPro" id="IPR018641">
    <property type="entry name" value="Trfase_1_rSAM/seldom-assoc"/>
</dbReference>
<gene>
    <name evidence="7" type="ORF">C5Y96_10325</name>
</gene>
<dbReference type="GO" id="GO:0005886">
    <property type="term" value="C:plasma membrane"/>
    <property type="evidence" value="ECO:0007669"/>
    <property type="project" value="UniProtKB-SubCell"/>
</dbReference>
<dbReference type="NCBIfam" id="TIGR04282">
    <property type="entry name" value="glyco_like_cofC"/>
    <property type="match status" value="1"/>
</dbReference>
<sequence>MKSQLIVFTRYPEAGSTKTRLIPTLGADGAALLQQRLTSQTLDAVRLFQKQVQADAQVQFAGRDAAAMQAMFGNDIDYTPQHGDGLGDRLRHAIDLAFQKEIDRVIVIGADCPQLDAQTLGEANRQLEDHDVVLGPAEDGGYYLIGLKSPQPSLFQDIPWGTSEVLAKTLQKIDALPLRRKLLQPLSDIDYPEDLVLCRQWPQLVEGILPACTSDRLSIVIPTLNEAERLADTLNAVRSRSTPGQDLEVIIADGGSQDDTVPIALNHGVKVVVCRPGRGIQMNAGAAIASGEILLFLHADAQLPGRYDESIRTILSGKSIAGAFRLRIDHESPSLRMVARLANLRSQFLQRPYGDQGLFLRSHTFYEVGGFRNWPLMEDVELVQRLRKRGPIALAEQSMTVSARRWRKRGIVRTTCLNQAIVLAWRLGISPERLAMWYRGKPVSSS</sequence>
<dbReference type="CDD" id="cd02522">
    <property type="entry name" value="GT_2_like_a"/>
    <property type="match status" value="1"/>
</dbReference>
<keyword evidence="2" id="KW-1003">Cell membrane</keyword>
<keyword evidence="3" id="KW-0328">Glycosyltransferase</keyword>
<evidence type="ECO:0000256" key="2">
    <source>
        <dbReference type="ARBA" id="ARBA00022475"/>
    </source>
</evidence>
<dbReference type="Pfam" id="PF09837">
    <property type="entry name" value="DUF2064"/>
    <property type="match status" value="1"/>
</dbReference>
<dbReference type="PANTHER" id="PTHR43646">
    <property type="entry name" value="GLYCOSYLTRANSFERASE"/>
    <property type="match status" value="1"/>
</dbReference>
<dbReference type="Proteomes" id="UP000240009">
    <property type="component" value="Unassembled WGS sequence"/>
</dbReference>
<comment type="caution">
    <text evidence="7">The sequence shown here is derived from an EMBL/GenBank/DDBJ whole genome shotgun (WGS) entry which is preliminary data.</text>
</comment>
<evidence type="ECO:0000256" key="4">
    <source>
        <dbReference type="ARBA" id="ARBA00022679"/>
    </source>
</evidence>
<feature type="domain" description="Glycosyltransferase 2-like" evidence="6">
    <location>
        <begin position="218"/>
        <end position="340"/>
    </location>
</feature>
<evidence type="ECO:0000259" key="6">
    <source>
        <dbReference type="Pfam" id="PF00535"/>
    </source>
</evidence>
<dbReference type="Gene3D" id="3.90.550.10">
    <property type="entry name" value="Spore Coat Polysaccharide Biosynthesis Protein SpsA, Chain A"/>
    <property type="match status" value="2"/>
</dbReference>
<dbReference type="RefSeq" id="WP_105352811.1">
    <property type="nucleotide sequence ID" value="NZ_PUIA01000035.1"/>
</dbReference>
<dbReference type="InterPro" id="IPR026461">
    <property type="entry name" value="Trfase_2_rSAM/seldom_assoc"/>
</dbReference>
<dbReference type="EMBL" id="PUIA01000035">
    <property type="protein sequence ID" value="PQO33240.1"/>
    <property type="molecule type" value="Genomic_DNA"/>
</dbReference>
<keyword evidence="5" id="KW-0472">Membrane</keyword>
<dbReference type="NCBIfam" id="TIGR04283">
    <property type="entry name" value="glyco_like_mftF"/>
    <property type="match status" value="1"/>
</dbReference>
<dbReference type="SUPFAM" id="SSF53448">
    <property type="entry name" value="Nucleotide-diphospho-sugar transferases"/>
    <property type="match status" value="2"/>
</dbReference>
<dbReference type="AlphaFoldDB" id="A0A2S8FMK0"/>
<evidence type="ECO:0000256" key="1">
    <source>
        <dbReference type="ARBA" id="ARBA00004236"/>
    </source>
</evidence>
<evidence type="ECO:0000313" key="7">
    <source>
        <dbReference type="EMBL" id="PQO33240.1"/>
    </source>
</evidence>